<proteinExistence type="predicted"/>
<evidence type="ECO:0000313" key="4">
    <source>
        <dbReference type="Proteomes" id="UP000053766"/>
    </source>
</evidence>
<dbReference type="PANTHER" id="PTHR12276:SF45">
    <property type="entry name" value="CLATHRIN INTERACTOR 1"/>
    <property type="match status" value="1"/>
</dbReference>
<dbReference type="PROSITE" id="PS50942">
    <property type="entry name" value="ENTH"/>
    <property type="match status" value="1"/>
</dbReference>
<feature type="domain" description="ENTH" evidence="2">
    <location>
        <begin position="1"/>
        <end position="133"/>
    </location>
</feature>
<feature type="region of interest" description="Disordered" evidence="1">
    <location>
        <begin position="242"/>
        <end position="261"/>
    </location>
</feature>
<dbReference type="OrthoDB" id="4033880at2759"/>
<dbReference type="GO" id="GO:0005886">
    <property type="term" value="C:plasma membrane"/>
    <property type="evidence" value="ECO:0007669"/>
    <property type="project" value="TreeGrafter"/>
</dbReference>
<dbReference type="SUPFAM" id="SSF48464">
    <property type="entry name" value="ENTH/VHS domain"/>
    <property type="match status" value="1"/>
</dbReference>
<dbReference type="EMBL" id="KN716893">
    <property type="protein sequence ID" value="KJH41144.1"/>
    <property type="molecule type" value="Genomic_DNA"/>
</dbReference>
<dbReference type="InterPro" id="IPR013809">
    <property type="entry name" value="ENTH"/>
</dbReference>
<dbReference type="SMART" id="SM00273">
    <property type="entry name" value="ENTH"/>
    <property type="match status" value="1"/>
</dbReference>
<dbReference type="AlphaFoldDB" id="A0A0D8XBV4"/>
<dbReference type="GO" id="GO:0005543">
    <property type="term" value="F:phospholipid binding"/>
    <property type="evidence" value="ECO:0007669"/>
    <property type="project" value="TreeGrafter"/>
</dbReference>
<protein>
    <submittedName>
        <fullName evidence="3">ENTH domain protein</fullName>
    </submittedName>
</protein>
<evidence type="ECO:0000256" key="1">
    <source>
        <dbReference type="SAM" id="MobiDB-lite"/>
    </source>
</evidence>
<dbReference type="Gene3D" id="1.25.40.90">
    <property type="match status" value="1"/>
</dbReference>
<dbReference type="InterPro" id="IPR008942">
    <property type="entry name" value="ENTH_VHS"/>
</dbReference>
<dbReference type="GO" id="GO:0005768">
    <property type="term" value="C:endosome"/>
    <property type="evidence" value="ECO:0007669"/>
    <property type="project" value="TreeGrafter"/>
</dbReference>
<dbReference type="GO" id="GO:0030125">
    <property type="term" value="C:clathrin vesicle coat"/>
    <property type="evidence" value="ECO:0007669"/>
    <property type="project" value="TreeGrafter"/>
</dbReference>
<dbReference type="Pfam" id="PF01417">
    <property type="entry name" value="ENTH"/>
    <property type="match status" value="1"/>
</dbReference>
<reference evidence="4" key="2">
    <citation type="journal article" date="2016" name="Sci. Rep.">
        <title>Dictyocaulus viviparus genome, variome and transcriptome elucidate lungworm biology and support future intervention.</title>
        <authorList>
            <person name="McNulty S.N."/>
            <person name="Strube C."/>
            <person name="Rosa B.A."/>
            <person name="Martin J.C."/>
            <person name="Tyagi R."/>
            <person name="Choi Y.J."/>
            <person name="Wang Q."/>
            <person name="Hallsworth Pepin K."/>
            <person name="Zhang X."/>
            <person name="Ozersky P."/>
            <person name="Wilson R.K."/>
            <person name="Sternberg P.W."/>
            <person name="Gasser R.B."/>
            <person name="Mitreva M."/>
        </authorList>
    </citation>
    <scope>NUCLEOTIDE SEQUENCE [LARGE SCALE GENOMIC DNA]</scope>
    <source>
        <strain evidence="4">HannoverDv2000</strain>
    </source>
</reference>
<dbReference type="Proteomes" id="UP000053766">
    <property type="component" value="Unassembled WGS sequence"/>
</dbReference>
<reference evidence="3 4" key="1">
    <citation type="submission" date="2013-11" db="EMBL/GenBank/DDBJ databases">
        <title>Draft genome of the bovine lungworm Dictyocaulus viviparus.</title>
        <authorList>
            <person name="Mitreva M."/>
        </authorList>
    </citation>
    <scope>NUCLEOTIDE SEQUENCE [LARGE SCALE GENOMIC DNA]</scope>
    <source>
        <strain evidence="3 4">HannoverDv2000</strain>
    </source>
</reference>
<evidence type="ECO:0000313" key="3">
    <source>
        <dbReference type="EMBL" id="KJH41144.1"/>
    </source>
</evidence>
<gene>
    <name evidence="3" type="ORF">DICVIV_12883</name>
</gene>
<feature type="region of interest" description="Disordered" evidence="1">
    <location>
        <begin position="193"/>
        <end position="221"/>
    </location>
</feature>
<accession>A0A0D8XBV4</accession>
<feature type="region of interest" description="Disordered" evidence="1">
    <location>
        <begin position="419"/>
        <end position="442"/>
    </location>
</feature>
<dbReference type="FunFam" id="1.25.40.90:FF:000006">
    <property type="entry name" value="Clathrin interactor 1"/>
    <property type="match status" value="1"/>
</dbReference>
<dbReference type="GO" id="GO:0030276">
    <property type="term" value="F:clathrin binding"/>
    <property type="evidence" value="ECO:0007669"/>
    <property type="project" value="TreeGrafter"/>
</dbReference>
<name>A0A0D8XBV4_DICVI</name>
<dbReference type="PANTHER" id="PTHR12276">
    <property type="entry name" value="EPSIN/ENT-RELATED"/>
    <property type="match status" value="1"/>
</dbReference>
<sequence length="442" mass="49203">MVMNYTEAENLVYEATNEDPWGPTGPQMKEIANCTFQYDGFNQVTNLLWKRMLEDNKNAWKRVYKSLMLLNYLLLHGSERVIGNARDHIFQMRALEQYKFVDDRGRDQGLNVRHRVKTILELLNDDDKLRAQRKKMKSDAKDRYQGYTSDDIRMGRAAPYGANSFQDEWKDDSCGSYKDKSFDDIKDDYSSKEVNSFQFPEETRRGSVSPELGFRQDPAPEDDFGDFATARSIAESAPKMDTTGISRIGAPNVPALRPPTSDPSFGAKIPSASMDLLTLDASDPPKSCANTLDFFQPPVQTSPLSHYCPPLPVEVQPFEKIAISSDLFGTASSEQVSNHGFVEDWSLANPTAKNVPKSLSDFASFDAFDTQASFASVTSTPSYAPAHVCSPDEKPTNPSKIGSTWAGASNLIDLDNLASKSSPVKQGPSLKQMQMNKQTTTM</sequence>
<keyword evidence="4" id="KW-1185">Reference proteome</keyword>
<dbReference type="STRING" id="29172.A0A0D8XBV4"/>
<organism evidence="3 4">
    <name type="scientific">Dictyocaulus viviparus</name>
    <name type="common">Bovine lungworm</name>
    <dbReference type="NCBI Taxonomy" id="29172"/>
    <lineage>
        <taxon>Eukaryota</taxon>
        <taxon>Metazoa</taxon>
        <taxon>Ecdysozoa</taxon>
        <taxon>Nematoda</taxon>
        <taxon>Chromadorea</taxon>
        <taxon>Rhabditida</taxon>
        <taxon>Rhabditina</taxon>
        <taxon>Rhabditomorpha</taxon>
        <taxon>Strongyloidea</taxon>
        <taxon>Metastrongylidae</taxon>
        <taxon>Dictyocaulus</taxon>
    </lineage>
</organism>
<evidence type="ECO:0000259" key="2">
    <source>
        <dbReference type="PROSITE" id="PS50942"/>
    </source>
</evidence>
<dbReference type="GO" id="GO:0006897">
    <property type="term" value="P:endocytosis"/>
    <property type="evidence" value="ECO:0007669"/>
    <property type="project" value="TreeGrafter"/>
</dbReference>